<feature type="region of interest" description="Disordered" evidence="1">
    <location>
        <begin position="974"/>
        <end position="1094"/>
    </location>
</feature>
<feature type="region of interest" description="Disordered" evidence="1">
    <location>
        <begin position="479"/>
        <end position="548"/>
    </location>
</feature>
<feature type="compositionally biased region" description="Low complexity" evidence="1">
    <location>
        <begin position="989"/>
        <end position="1003"/>
    </location>
</feature>
<dbReference type="AlphaFoldDB" id="A0A1Q9CUP1"/>
<protein>
    <submittedName>
        <fullName evidence="2">Uncharacterized protein</fullName>
    </submittedName>
</protein>
<comment type="caution">
    <text evidence="2">The sequence shown here is derived from an EMBL/GenBank/DDBJ whole genome shotgun (WGS) entry which is preliminary data.</text>
</comment>
<evidence type="ECO:0000256" key="1">
    <source>
        <dbReference type="SAM" id="MobiDB-lite"/>
    </source>
</evidence>
<dbReference type="OrthoDB" id="439474at2759"/>
<organism evidence="2 3">
    <name type="scientific">Symbiodinium microadriaticum</name>
    <name type="common">Dinoflagellate</name>
    <name type="synonym">Zooxanthella microadriatica</name>
    <dbReference type="NCBI Taxonomy" id="2951"/>
    <lineage>
        <taxon>Eukaryota</taxon>
        <taxon>Sar</taxon>
        <taxon>Alveolata</taxon>
        <taxon>Dinophyceae</taxon>
        <taxon>Suessiales</taxon>
        <taxon>Symbiodiniaceae</taxon>
        <taxon>Symbiodinium</taxon>
    </lineage>
</organism>
<feature type="compositionally biased region" description="Low complexity" evidence="1">
    <location>
        <begin position="503"/>
        <end position="521"/>
    </location>
</feature>
<proteinExistence type="predicted"/>
<dbReference type="Proteomes" id="UP000186817">
    <property type="component" value="Unassembled WGS sequence"/>
</dbReference>
<dbReference type="EMBL" id="LSRX01000906">
    <property type="protein sequence ID" value="OLP86643.1"/>
    <property type="molecule type" value="Genomic_DNA"/>
</dbReference>
<gene>
    <name evidence="2" type="ORF">AK812_SmicGene32231</name>
</gene>
<feature type="compositionally biased region" description="Basic residues" evidence="1">
    <location>
        <begin position="1004"/>
        <end position="1028"/>
    </location>
</feature>
<evidence type="ECO:0000313" key="3">
    <source>
        <dbReference type="Proteomes" id="UP000186817"/>
    </source>
</evidence>
<evidence type="ECO:0000313" key="2">
    <source>
        <dbReference type="EMBL" id="OLP86643.1"/>
    </source>
</evidence>
<name>A0A1Q9CUP1_SYMMI</name>
<feature type="compositionally biased region" description="Polar residues" evidence="1">
    <location>
        <begin position="481"/>
        <end position="494"/>
    </location>
</feature>
<sequence length="1094" mass="118711">MIPRLRTAVVRSVISRVEAIELDGEDGDLPEYCGPDPAPTNGRRAALRQHNDILRWDGLRGTQLCENLAEVVPVDAVGSFRCSVCCICADLLVQQCEEAAPSSEQERIIDCYTENYQRVTRQFAQHICENVPLRLLACSAMNFSLGDLLTAGGPEFTAEEEPALSGLASHALDTAVLQVTQAVEWARGGQSASIALPQPYQTSSCRRPDLLRQLSHATLQQQALQAASTATLLAINDSLDVLRSAQIDFATAAFQWHTQIQDGIDARLHALRLSLAKSTVSNAAMCSSYRATSRHTANGCCPKAGEVSRFAGAISSTKCLLMCISLAALAYVTRTVVLSSRVGTTQHGTVRHQVLKALSWIPVAPILVESTADGKSVRTAYTASNLYEMRNTGTTLDQAQHVLEQLEVFTDTSKETHTTLAQTVNNLLVGVRALNEAVQKIGAGTMVMPASNRKDLGPESLPTASGAYAAALAKSADAQDGNATASAKLPSQQEKPAGPTKQGSTSARSLLRSASDAARGATADKKQATTGPSDAKPKAGADAAPSPVTPQSLLLEVQAVHKSVKAMADGNQVAAGTKVSNEVEAVRKDITTVMKYLTASDKDVKDLTSRVCTLMTNLDIHAKSSESYLKEILKSLATIAGAAKTFHADTQVLIAAKHDNIADGVKACINKVTNTDFETHQSLTRTLNDLSKQTYDLGKNFWRRYTMCKVKVIRDYCERPVPVNVQGGPQANMPPPPAYEPSIHAARQQLHLQSAIPVARGGGGPVPQVNIDMGVVNRYLRAVSPLHKYSTFTIRHDVIVVEVSGCVISVQQCTLYLAFFEYWAKCGPRVRELARKQPVSGCVISVQQCQVRPEGAGARAQAAMSMREAMGKDVEKDIFLLDEHLTASNKPSALISMKLDSLRKGYNIGHCIYSREPVQGNTGPGVDGVVDKKRHVRVLGYTDADLNSRFASNDGGKEELMDEATVRRLMAAEKSRVLGVPPKGEKKPSSNAPSSAKAPAGKKSASRKKSPSSSRSRSRSRKRRRRIQGMRSISTVFRFDKGREKDKKEKEKEKGKKDKEKPKETDRQKEKEKEREKDKKAKDKAKEKDKEKEK</sequence>
<accession>A0A1Q9CUP1</accession>
<keyword evidence="3" id="KW-1185">Reference proteome</keyword>
<feature type="compositionally biased region" description="Basic and acidic residues" evidence="1">
    <location>
        <begin position="1038"/>
        <end position="1094"/>
    </location>
</feature>
<feature type="compositionally biased region" description="Low complexity" evidence="1">
    <location>
        <begin position="532"/>
        <end position="546"/>
    </location>
</feature>
<reference evidence="2 3" key="1">
    <citation type="submission" date="2016-02" db="EMBL/GenBank/DDBJ databases">
        <title>Genome analysis of coral dinoflagellate symbionts highlights evolutionary adaptations to a symbiotic lifestyle.</title>
        <authorList>
            <person name="Aranda M."/>
            <person name="Li Y."/>
            <person name="Liew Y.J."/>
            <person name="Baumgarten S."/>
            <person name="Simakov O."/>
            <person name="Wilson M."/>
            <person name="Piel J."/>
            <person name="Ashoor H."/>
            <person name="Bougouffa S."/>
            <person name="Bajic V.B."/>
            <person name="Ryu T."/>
            <person name="Ravasi T."/>
            <person name="Bayer T."/>
            <person name="Micklem G."/>
            <person name="Kim H."/>
            <person name="Bhak J."/>
            <person name="Lajeunesse T.C."/>
            <person name="Voolstra C.R."/>
        </authorList>
    </citation>
    <scope>NUCLEOTIDE SEQUENCE [LARGE SCALE GENOMIC DNA]</scope>
    <source>
        <strain evidence="2 3">CCMP2467</strain>
    </source>
</reference>